<dbReference type="Proteomes" id="UP000294564">
    <property type="component" value="Unassembled WGS sequence"/>
</dbReference>
<evidence type="ECO:0000256" key="1">
    <source>
        <dbReference type="SAM" id="SignalP"/>
    </source>
</evidence>
<organism evidence="2 3">
    <name type="scientific">Tenacibaculum skagerrakense</name>
    <dbReference type="NCBI Taxonomy" id="186571"/>
    <lineage>
        <taxon>Bacteria</taxon>
        <taxon>Pseudomonadati</taxon>
        <taxon>Bacteroidota</taxon>
        <taxon>Flavobacteriia</taxon>
        <taxon>Flavobacteriales</taxon>
        <taxon>Flavobacteriaceae</taxon>
        <taxon>Tenacibaculum</taxon>
    </lineage>
</organism>
<reference evidence="2 3" key="1">
    <citation type="submission" date="2019-03" db="EMBL/GenBank/DDBJ databases">
        <title>Genomic Encyclopedia of Type Strains, Phase IV (KMG-IV): sequencing the most valuable type-strain genomes for metagenomic binning, comparative biology and taxonomic classification.</title>
        <authorList>
            <person name="Goeker M."/>
        </authorList>
    </citation>
    <scope>NUCLEOTIDE SEQUENCE [LARGE SCALE GENOMIC DNA]</scope>
    <source>
        <strain evidence="2 3">DSM 14836</strain>
    </source>
</reference>
<feature type="chain" id="PRO_5021000614" description="Outer membrane beta-barrel porin/alpha-amylase" evidence="1">
    <location>
        <begin position="19"/>
        <end position="277"/>
    </location>
</feature>
<dbReference type="AlphaFoldDB" id="A0A4V2SMM2"/>
<name>A0A4V2SMM2_9FLAO</name>
<feature type="signal peptide" evidence="1">
    <location>
        <begin position="1"/>
        <end position="18"/>
    </location>
</feature>
<proteinExistence type="predicted"/>
<comment type="caution">
    <text evidence="2">The sequence shown here is derived from an EMBL/GenBank/DDBJ whole genome shotgun (WGS) entry which is preliminary data.</text>
</comment>
<dbReference type="RefSeq" id="WP_132791214.1">
    <property type="nucleotide sequence ID" value="NZ_SLXM01000001.1"/>
</dbReference>
<keyword evidence="1" id="KW-0732">Signal</keyword>
<gene>
    <name evidence="2" type="ORF">EV195_10145</name>
</gene>
<evidence type="ECO:0000313" key="3">
    <source>
        <dbReference type="Proteomes" id="UP000294564"/>
    </source>
</evidence>
<dbReference type="OrthoDB" id="9782650at2"/>
<keyword evidence="3" id="KW-1185">Reference proteome</keyword>
<dbReference type="EMBL" id="SLXM01000001">
    <property type="protein sequence ID" value="TCP27886.1"/>
    <property type="molecule type" value="Genomic_DNA"/>
</dbReference>
<dbReference type="InterPro" id="IPR025737">
    <property type="entry name" value="FApF"/>
</dbReference>
<sequence>MKKLAYLLLITISFNVYSQSPWTQKKGEAYLQLSFTTIPSYSTLFGNPEYNTERKINDNTLQLYAEYGISDKTTLIANLPLKMVASNEVTSPTITPFTTEDSQTALGNIQLGIKQNFYNNKWLISGQLLVEANTGTYEEASGLRTGYDAWTITPTFIVGRGFNNWYIQAFTGVDIRTNEYSSAFKLGGEAGYKALDWLWVAGFLDGVASFQNGDFLDPTNNRLTGLYVNNQSYAAFGVKLIGEFDKNFGVNAGFGGAFDGRNVAKSPALSLGLYYKL</sequence>
<accession>A0A4V2SMM2</accession>
<protein>
    <recommendedName>
        <fullName evidence="4">Outer membrane beta-barrel porin/alpha-amylase</fullName>
    </recommendedName>
</protein>
<dbReference type="Pfam" id="PF13557">
    <property type="entry name" value="Phenol_MetA_deg"/>
    <property type="match status" value="1"/>
</dbReference>
<evidence type="ECO:0000313" key="2">
    <source>
        <dbReference type="EMBL" id="TCP27886.1"/>
    </source>
</evidence>
<evidence type="ECO:0008006" key="4">
    <source>
        <dbReference type="Google" id="ProtNLM"/>
    </source>
</evidence>